<reference evidence="2 3" key="1">
    <citation type="submission" date="2017-06" db="EMBL/GenBank/DDBJ databases">
        <title>A platform for efficient transgenesis in Macrostomum lignano, a flatworm model organism for stem cell research.</title>
        <authorList>
            <person name="Berezikov E."/>
        </authorList>
    </citation>
    <scope>NUCLEOTIDE SEQUENCE [LARGE SCALE GENOMIC DNA]</scope>
    <source>
        <strain evidence="2">DV1</strain>
        <tissue evidence="2">Whole organism</tissue>
    </source>
</reference>
<evidence type="ECO:0000256" key="1">
    <source>
        <dbReference type="SAM" id="MobiDB-lite"/>
    </source>
</evidence>
<keyword evidence="3" id="KW-1185">Reference proteome</keyword>
<evidence type="ECO:0000313" key="3">
    <source>
        <dbReference type="Proteomes" id="UP000215902"/>
    </source>
</evidence>
<dbReference type="EMBL" id="NIVC01003319">
    <property type="protein sequence ID" value="PAA52005.1"/>
    <property type="molecule type" value="Genomic_DNA"/>
</dbReference>
<dbReference type="Proteomes" id="UP000215902">
    <property type="component" value="Unassembled WGS sequence"/>
</dbReference>
<proteinExistence type="predicted"/>
<dbReference type="AlphaFoldDB" id="A0A267DS10"/>
<comment type="caution">
    <text evidence="2">The sequence shown here is derived from an EMBL/GenBank/DDBJ whole genome shotgun (WGS) entry which is preliminary data.</text>
</comment>
<sequence length="201" mass="21518">MACYKAANLRWPCYHHFRSLDIGANCSSHSPLQPSELPEEQQQQQQQQTSSQEPTSTTGPCGTAASTNQPPVVCKRCKKYLSLLKVLRQTRDCSNGIANGYGCCHTGCCSDDRCGRRSAVEQGDRQPELTANDAGGASSGFGTGKLQNRCSFCCGCCPSDGDTSTSSRLGSAQSCATHNQTAVHGSNRSAEPRRQTGCRIM</sequence>
<name>A0A267DS10_9PLAT</name>
<feature type="compositionally biased region" description="Low complexity" evidence="1">
    <location>
        <begin position="31"/>
        <end position="58"/>
    </location>
</feature>
<evidence type="ECO:0000313" key="2">
    <source>
        <dbReference type="EMBL" id="PAA52005.1"/>
    </source>
</evidence>
<organism evidence="2 3">
    <name type="scientific">Macrostomum lignano</name>
    <dbReference type="NCBI Taxonomy" id="282301"/>
    <lineage>
        <taxon>Eukaryota</taxon>
        <taxon>Metazoa</taxon>
        <taxon>Spiralia</taxon>
        <taxon>Lophotrochozoa</taxon>
        <taxon>Platyhelminthes</taxon>
        <taxon>Rhabditophora</taxon>
        <taxon>Macrostomorpha</taxon>
        <taxon>Macrostomida</taxon>
        <taxon>Macrostomidae</taxon>
        <taxon>Macrostomum</taxon>
    </lineage>
</organism>
<gene>
    <name evidence="2" type="ORF">BOX15_Mlig020139g1</name>
</gene>
<accession>A0A267DS10</accession>
<feature type="region of interest" description="Disordered" evidence="1">
    <location>
        <begin position="29"/>
        <end position="69"/>
    </location>
</feature>
<protein>
    <submittedName>
        <fullName evidence="2">Uncharacterized protein</fullName>
    </submittedName>
</protein>